<evidence type="ECO:0000313" key="4">
    <source>
        <dbReference type="Proteomes" id="UP001054889"/>
    </source>
</evidence>
<dbReference type="Proteomes" id="UP001054889">
    <property type="component" value="Unassembled WGS sequence"/>
</dbReference>
<evidence type="ECO:0000259" key="2">
    <source>
        <dbReference type="PROSITE" id="PS50812"/>
    </source>
</evidence>
<feature type="region of interest" description="Disordered" evidence="1">
    <location>
        <begin position="71"/>
        <end position="100"/>
    </location>
</feature>
<evidence type="ECO:0000313" key="3">
    <source>
        <dbReference type="EMBL" id="GJM94443.1"/>
    </source>
</evidence>
<dbReference type="PANTHER" id="PTHR42851:SF5">
    <property type="entry name" value="OS05G0122500 PROTEIN"/>
    <property type="match status" value="1"/>
</dbReference>
<name>A0AAV5C851_ELECO</name>
<reference evidence="3" key="1">
    <citation type="journal article" date="2018" name="DNA Res.">
        <title>Multiple hybrid de novo genome assembly of finger millet, an orphan allotetraploid crop.</title>
        <authorList>
            <person name="Hatakeyama M."/>
            <person name="Aluri S."/>
            <person name="Balachadran M.T."/>
            <person name="Sivarajan S.R."/>
            <person name="Patrignani A."/>
            <person name="Gruter S."/>
            <person name="Poveda L."/>
            <person name="Shimizu-Inatsugi R."/>
            <person name="Baeten J."/>
            <person name="Francoijs K.J."/>
            <person name="Nataraja K.N."/>
            <person name="Reddy Y.A.N."/>
            <person name="Phadnis S."/>
            <person name="Ravikumar R.L."/>
            <person name="Schlapbach R."/>
            <person name="Sreeman S.M."/>
            <person name="Shimizu K.K."/>
        </authorList>
    </citation>
    <scope>NUCLEOTIDE SEQUENCE</scope>
</reference>
<dbReference type="CDD" id="cd05162">
    <property type="entry name" value="PWWP"/>
    <property type="match status" value="1"/>
</dbReference>
<protein>
    <recommendedName>
        <fullName evidence="2">PWWP domain-containing protein</fullName>
    </recommendedName>
</protein>
<dbReference type="InterPro" id="IPR000313">
    <property type="entry name" value="PWWP_dom"/>
</dbReference>
<proteinExistence type="predicted"/>
<feature type="domain" description="PWWP" evidence="2">
    <location>
        <begin position="121"/>
        <end position="183"/>
    </location>
</feature>
<comment type="caution">
    <text evidence="3">The sequence shown here is derived from an EMBL/GenBank/DDBJ whole genome shotgun (WGS) entry which is preliminary data.</text>
</comment>
<feature type="compositionally biased region" description="Low complexity" evidence="1">
    <location>
        <begin position="34"/>
        <end position="43"/>
    </location>
</feature>
<keyword evidence="4" id="KW-1185">Reference proteome</keyword>
<evidence type="ECO:0000256" key="1">
    <source>
        <dbReference type="SAM" id="MobiDB-lite"/>
    </source>
</evidence>
<feature type="region of interest" description="Disordered" evidence="1">
    <location>
        <begin position="34"/>
        <end position="57"/>
    </location>
</feature>
<organism evidence="3 4">
    <name type="scientific">Eleusine coracana subsp. coracana</name>
    <dbReference type="NCBI Taxonomy" id="191504"/>
    <lineage>
        <taxon>Eukaryota</taxon>
        <taxon>Viridiplantae</taxon>
        <taxon>Streptophyta</taxon>
        <taxon>Embryophyta</taxon>
        <taxon>Tracheophyta</taxon>
        <taxon>Spermatophyta</taxon>
        <taxon>Magnoliopsida</taxon>
        <taxon>Liliopsida</taxon>
        <taxon>Poales</taxon>
        <taxon>Poaceae</taxon>
        <taxon>PACMAD clade</taxon>
        <taxon>Chloridoideae</taxon>
        <taxon>Cynodonteae</taxon>
        <taxon>Eleusininae</taxon>
        <taxon>Eleusine</taxon>
    </lineage>
</organism>
<gene>
    <name evidence="3" type="primary">ga11085</name>
    <name evidence="3" type="ORF">PR202_ga11085</name>
</gene>
<dbReference type="PANTHER" id="PTHR42851">
    <property type="entry name" value="ALDOLASE-RELATED"/>
    <property type="match status" value="1"/>
</dbReference>
<dbReference type="AlphaFoldDB" id="A0AAV5C851"/>
<dbReference type="PROSITE" id="PS50812">
    <property type="entry name" value="PWWP"/>
    <property type="match status" value="1"/>
</dbReference>
<dbReference type="InterPro" id="IPR053063">
    <property type="entry name" value="PWWP_domain_containing_PDP"/>
</dbReference>
<feature type="region of interest" description="Disordered" evidence="1">
    <location>
        <begin position="315"/>
        <end position="353"/>
    </location>
</feature>
<reference evidence="3" key="2">
    <citation type="submission" date="2021-12" db="EMBL/GenBank/DDBJ databases">
        <title>Resequencing data analysis of finger millet.</title>
        <authorList>
            <person name="Hatakeyama M."/>
            <person name="Aluri S."/>
            <person name="Balachadran M.T."/>
            <person name="Sivarajan S.R."/>
            <person name="Poveda L."/>
            <person name="Shimizu-Inatsugi R."/>
            <person name="Schlapbach R."/>
            <person name="Sreeman S.M."/>
            <person name="Shimizu K.K."/>
        </authorList>
    </citation>
    <scope>NUCLEOTIDE SEQUENCE</scope>
</reference>
<dbReference type="EMBL" id="BQKI01000005">
    <property type="protein sequence ID" value="GJM94443.1"/>
    <property type="molecule type" value="Genomic_DNA"/>
</dbReference>
<dbReference type="Pfam" id="PF00855">
    <property type="entry name" value="PWWP"/>
    <property type="match status" value="1"/>
</dbReference>
<accession>A0AAV5C851</accession>
<dbReference type="SUPFAM" id="SSF63748">
    <property type="entry name" value="Tudor/PWWP/MBT"/>
    <property type="match status" value="1"/>
</dbReference>
<dbReference type="Gene3D" id="2.30.30.140">
    <property type="match status" value="1"/>
</dbReference>
<feature type="compositionally biased region" description="Basic residues" evidence="1">
    <location>
        <begin position="317"/>
        <end position="327"/>
    </location>
</feature>
<dbReference type="SMART" id="SM00293">
    <property type="entry name" value="PWWP"/>
    <property type="match status" value="1"/>
</dbReference>
<sequence length="550" mass="59183">MVPPLVIEEEDEGMAPPLVIEEEEEEGMEVQAKAPKNASLAAAEEAEDKSTVRRPGRLRVVHPDVAEFLRSPRVWHPRRPTPPSSPRAAAAAGDEDDNEEVVRYDSAFEEEDGKEEGLFAPPRLVWGKVKNHPWWPGQVFDPADASELAQKQPRRRGSHLVAYFWDKSFAWADAAALRPLRAGSFARFAAQSALSPFAAAVDAALAEVARRVDAGLSCACNAAVFKNQQVVDNAGVRDGAYGAAVDASFARRAFRGEAFGGYLAALAAAPMAGANGVDLAVATAQLKAFSRWRGSRGLLPEYNYFDGIDGVATKPASAKKRRSRSRKSGSDAASGGGTRKMARCRNADDDDGAMDLEDLQAFPEPTSTPQTFTTTKMGILMNRAAKEMSRSPVVLKANGNGNVSAAPKVVAHMARCTGLELPPAVNNGVNTTALKDDDDHACRVDEQQTGLVLNFSRPSAVPSKVDLTTIFSKFGPIKEVTAENASATVIFKRRAHAEEAFVRTSKIRAIRASLISFRLTYSLPPAIADPPVEEQQGRGSSRTLDLLFSI</sequence>